<protein>
    <submittedName>
        <fullName evidence="1">Uncharacterized protein</fullName>
    </submittedName>
</protein>
<feature type="non-terminal residue" evidence="1">
    <location>
        <position position="1"/>
    </location>
</feature>
<proteinExistence type="predicted"/>
<organism evidence="1">
    <name type="scientific">marine sediment metagenome</name>
    <dbReference type="NCBI Taxonomy" id="412755"/>
    <lineage>
        <taxon>unclassified sequences</taxon>
        <taxon>metagenomes</taxon>
        <taxon>ecological metagenomes</taxon>
    </lineage>
</organism>
<evidence type="ECO:0000313" key="1">
    <source>
        <dbReference type="EMBL" id="KKL05227.1"/>
    </source>
</evidence>
<gene>
    <name evidence="1" type="ORF">LCGC14_2608140</name>
</gene>
<reference evidence="1" key="1">
    <citation type="journal article" date="2015" name="Nature">
        <title>Complex archaea that bridge the gap between prokaryotes and eukaryotes.</title>
        <authorList>
            <person name="Spang A."/>
            <person name="Saw J.H."/>
            <person name="Jorgensen S.L."/>
            <person name="Zaremba-Niedzwiedzka K."/>
            <person name="Martijn J."/>
            <person name="Lind A.E."/>
            <person name="van Eijk R."/>
            <person name="Schleper C."/>
            <person name="Guy L."/>
            <person name="Ettema T.J."/>
        </authorList>
    </citation>
    <scope>NUCLEOTIDE SEQUENCE</scope>
</reference>
<dbReference type="EMBL" id="LAZR01044205">
    <property type="protein sequence ID" value="KKL05227.1"/>
    <property type="molecule type" value="Genomic_DNA"/>
</dbReference>
<accession>A0A0F9AUD5</accession>
<dbReference type="Gene3D" id="2.60.120.260">
    <property type="entry name" value="Galactose-binding domain-like"/>
    <property type="match status" value="1"/>
</dbReference>
<dbReference type="AlphaFoldDB" id="A0A0F9AUD5"/>
<sequence>KIFNILNFLKQGDNIIAIENTDFIGGLGPISIFGEITLSNGNEILITSDKTWEATREFNGEWERIKSLGKPPRITGGLCFPDFSNSLHSKANDSFTVFNTLASKKSKGFFRLLKFVFYLFQRLDILE</sequence>
<comment type="caution">
    <text evidence="1">The sequence shown here is derived from an EMBL/GenBank/DDBJ whole genome shotgun (WGS) entry which is preliminary data.</text>
</comment>
<name>A0A0F9AUD5_9ZZZZ</name>